<reference evidence="7 8" key="1">
    <citation type="submission" date="2016-11" db="EMBL/GenBank/DDBJ databases">
        <authorList>
            <person name="Jaros S."/>
            <person name="Januszkiewicz K."/>
            <person name="Wedrychowicz H."/>
        </authorList>
    </citation>
    <scope>NUCLEOTIDE SEQUENCE [LARGE SCALE GENOMIC DNA]</scope>
    <source>
        <strain evidence="7 8">GAS95</strain>
    </source>
</reference>
<dbReference type="GO" id="GO:0005886">
    <property type="term" value="C:plasma membrane"/>
    <property type="evidence" value="ECO:0007669"/>
    <property type="project" value="UniProtKB-SubCell"/>
</dbReference>
<keyword evidence="5" id="KW-0472">Membrane</keyword>
<dbReference type="GO" id="GO:0009247">
    <property type="term" value="P:glycolipid biosynthetic process"/>
    <property type="evidence" value="ECO:0007669"/>
    <property type="project" value="UniProtKB-ARBA"/>
</dbReference>
<evidence type="ECO:0000256" key="4">
    <source>
        <dbReference type="ARBA" id="ARBA00022679"/>
    </source>
</evidence>
<sequence length="335" mass="37339">MKRPAWTQREERSNLPMMRFMTWLSLRLGRRLSRIVIAPASIYFVLFSPAACKTSRAYLTRALGRPATWRDVWRHIVAFGATIHDRIYLLNERFDLFDLRLSGEQLISATLAEGHGAFLIGAHLGSFEVVRAVGRTQPNLRVAVTMYEDNARRINAILASINPAAKQDVIGLGQVDSMLKVREYLDSGSMIGILADRTLLGDARDSVRWVDFLGKPAAFPLGPLHMAAMLRRPVIFMTGLYRGGNRYDIHFETLADFSQVERSERGAAVEAALVRYVALLEQHCRAAPYNWFNYFDFWQTESAAETAATAAGAAARNGAKAVTASADLTTPSRNT</sequence>
<evidence type="ECO:0000256" key="3">
    <source>
        <dbReference type="ARBA" id="ARBA00022519"/>
    </source>
</evidence>
<dbReference type="Pfam" id="PF03279">
    <property type="entry name" value="Lip_A_acyltrans"/>
    <property type="match status" value="1"/>
</dbReference>
<dbReference type="Proteomes" id="UP000185151">
    <property type="component" value="Unassembled WGS sequence"/>
</dbReference>
<dbReference type="AlphaFoldDB" id="A0A1N6KQM5"/>
<evidence type="ECO:0000256" key="6">
    <source>
        <dbReference type="ARBA" id="ARBA00023315"/>
    </source>
</evidence>
<evidence type="ECO:0000313" key="8">
    <source>
        <dbReference type="Proteomes" id="UP000185151"/>
    </source>
</evidence>
<organism evidence="7 8">
    <name type="scientific">Paraburkholderia phenazinium</name>
    <dbReference type="NCBI Taxonomy" id="60549"/>
    <lineage>
        <taxon>Bacteria</taxon>
        <taxon>Pseudomonadati</taxon>
        <taxon>Pseudomonadota</taxon>
        <taxon>Betaproteobacteria</taxon>
        <taxon>Burkholderiales</taxon>
        <taxon>Burkholderiaceae</taxon>
        <taxon>Paraburkholderia</taxon>
    </lineage>
</organism>
<evidence type="ECO:0000256" key="5">
    <source>
        <dbReference type="ARBA" id="ARBA00023136"/>
    </source>
</evidence>
<keyword evidence="6 7" id="KW-0012">Acyltransferase</keyword>
<keyword evidence="3" id="KW-0997">Cell inner membrane</keyword>
<gene>
    <name evidence="7" type="ORF">SAMN05444165_4298</name>
</gene>
<evidence type="ECO:0000256" key="1">
    <source>
        <dbReference type="ARBA" id="ARBA00004533"/>
    </source>
</evidence>
<name>A0A1N6KQM5_9BURK</name>
<protein>
    <submittedName>
        <fullName evidence="7">Predicted acyltransferase, LPLAT superfamily</fullName>
    </submittedName>
</protein>
<dbReference type="InterPro" id="IPR004960">
    <property type="entry name" value="LipA_acyltrans"/>
</dbReference>
<dbReference type="GO" id="GO:0016746">
    <property type="term" value="F:acyltransferase activity"/>
    <property type="evidence" value="ECO:0007669"/>
    <property type="project" value="UniProtKB-KW"/>
</dbReference>
<proteinExistence type="predicted"/>
<dbReference type="PIRSF" id="PIRSF028561">
    <property type="entry name" value="Ac_Trasf"/>
    <property type="match status" value="1"/>
</dbReference>
<keyword evidence="4 7" id="KW-0808">Transferase</keyword>
<accession>A0A1N6KQM5</accession>
<evidence type="ECO:0000256" key="2">
    <source>
        <dbReference type="ARBA" id="ARBA00022475"/>
    </source>
</evidence>
<dbReference type="PANTHER" id="PTHR30606">
    <property type="entry name" value="LIPID A BIOSYNTHESIS LAUROYL ACYLTRANSFERASE"/>
    <property type="match status" value="1"/>
</dbReference>
<comment type="subcellular location">
    <subcellularLocation>
        <location evidence="1">Cell inner membrane</location>
    </subcellularLocation>
</comment>
<dbReference type="RefSeq" id="WP_074298966.1">
    <property type="nucleotide sequence ID" value="NZ_FSRU01000002.1"/>
</dbReference>
<dbReference type="OrthoDB" id="9808633at2"/>
<dbReference type="CDD" id="cd07984">
    <property type="entry name" value="LPLAT_LABLAT-like"/>
    <property type="match status" value="1"/>
</dbReference>
<keyword evidence="2" id="KW-1003">Cell membrane</keyword>
<evidence type="ECO:0000313" key="7">
    <source>
        <dbReference type="EMBL" id="SIO58841.1"/>
    </source>
</evidence>
<dbReference type="PANTHER" id="PTHR30606:SF9">
    <property type="entry name" value="LIPID A BIOSYNTHESIS LAUROYLTRANSFERASE"/>
    <property type="match status" value="1"/>
</dbReference>
<dbReference type="InterPro" id="IPR014548">
    <property type="entry name" value="Ac_Trasf"/>
</dbReference>
<dbReference type="EMBL" id="FSRU01000002">
    <property type="protein sequence ID" value="SIO58841.1"/>
    <property type="molecule type" value="Genomic_DNA"/>
</dbReference>
<keyword evidence="8" id="KW-1185">Reference proteome</keyword>